<evidence type="ECO:0000259" key="6">
    <source>
        <dbReference type="PROSITE" id="PS50903"/>
    </source>
</evidence>
<accession>D2RHC0</accession>
<dbReference type="CDD" id="cd01041">
    <property type="entry name" value="Rubrerythrin"/>
    <property type="match status" value="1"/>
</dbReference>
<dbReference type="GO" id="GO:0016491">
    <property type="term" value="F:oxidoreductase activity"/>
    <property type="evidence" value="ECO:0007669"/>
    <property type="project" value="InterPro"/>
</dbReference>
<dbReference type="CDD" id="cd00729">
    <property type="entry name" value="rubredoxin_SM"/>
    <property type="match status" value="1"/>
</dbReference>
<dbReference type="eggNOG" id="arCOG01097">
    <property type="taxonomic scope" value="Archaea"/>
</dbReference>
<dbReference type="PaxDb" id="572546-Arcpr_0630"/>
<keyword evidence="2" id="KW-0813">Transport</keyword>
<feature type="domain" description="Rubredoxin-like" evidence="6">
    <location>
        <begin position="149"/>
        <end position="183"/>
    </location>
</feature>
<feature type="domain" description="Ferritin-like diiron" evidence="7">
    <location>
        <begin position="1"/>
        <end position="142"/>
    </location>
</feature>
<dbReference type="InterPro" id="IPR009040">
    <property type="entry name" value="Ferritin-like_diiron"/>
</dbReference>
<dbReference type="AlphaFoldDB" id="D2RHC0"/>
<dbReference type="Gene3D" id="2.20.28.10">
    <property type="match status" value="1"/>
</dbReference>
<evidence type="ECO:0000256" key="2">
    <source>
        <dbReference type="ARBA" id="ARBA00022448"/>
    </source>
</evidence>
<comment type="cofactor">
    <cofactor evidence="1">
        <name>Fe(3+)</name>
        <dbReference type="ChEBI" id="CHEBI:29034"/>
    </cofactor>
</comment>
<proteinExistence type="predicted"/>
<dbReference type="Pfam" id="PF02915">
    <property type="entry name" value="Rubrerythrin"/>
    <property type="match status" value="1"/>
</dbReference>
<dbReference type="GO" id="GO:0005506">
    <property type="term" value="F:iron ion binding"/>
    <property type="evidence" value="ECO:0007669"/>
    <property type="project" value="InterPro"/>
</dbReference>
<dbReference type="PROSITE" id="PS50903">
    <property type="entry name" value="RUBREDOXIN_LIKE"/>
    <property type="match status" value="1"/>
</dbReference>
<dbReference type="Pfam" id="PF21349">
    <property type="entry name" value="RUBY_RBDX"/>
    <property type="match status" value="1"/>
</dbReference>
<keyword evidence="4" id="KW-0249">Electron transport</keyword>
<dbReference type="OrthoDB" id="45654at2157"/>
<keyword evidence="9" id="KW-1185">Reference proteome</keyword>
<evidence type="ECO:0000256" key="5">
    <source>
        <dbReference type="ARBA" id="ARBA00023004"/>
    </source>
</evidence>
<sequence>METRKNLLRGYISESVAISRYLIYSDIAEKEKLIYVSKYFKEVAENEKKHAEIYANFIKELEVEPTDVEIKAPIKFGDSAENLRIAVESERLEAEEIYPKMAEVAEKEGFKQIAERIRTLAEVEKQHFTKFSKLLELLETGKMFKRDEEVEWMCLVCGYVHKGREPPKVCPNCGAEYYYFVSKDILAL</sequence>
<organism evidence="8 9">
    <name type="scientific">Archaeoglobus profundus (strain DSM 5631 / JCM 9629 / NBRC 100127 / Av18)</name>
    <dbReference type="NCBI Taxonomy" id="572546"/>
    <lineage>
        <taxon>Archaea</taxon>
        <taxon>Methanobacteriati</taxon>
        <taxon>Methanobacteriota</taxon>
        <taxon>Archaeoglobi</taxon>
        <taxon>Archaeoglobales</taxon>
        <taxon>Archaeoglobaceae</taxon>
        <taxon>Archaeoglobus</taxon>
    </lineage>
</organism>
<reference evidence="8 9" key="1">
    <citation type="journal article" date="2010" name="Stand. Genomic Sci.">
        <title>Complete genome sequence of Archaeoglobus profundus type strain (AV18).</title>
        <authorList>
            <person name="von Jan M."/>
            <person name="Lapidus A."/>
            <person name="Del Rio T.G."/>
            <person name="Copeland A."/>
            <person name="Tice H."/>
            <person name="Cheng J.F."/>
            <person name="Lucas S."/>
            <person name="Chen F."/>
            <person name="Nolan M."/>
            <person name="Goodwin L."/>
            <person name="Han C."/>
            <person name="Pitluck S."/>
            <person name="Liolios K."/>
            <person name="Ivanova N."/>
            <person name="Mavromatis K."/>
            <person name="Ovchinnikova G."/>
            <person name="Chertkov O."/>
            <person name="Pati A."/>
            <person name="Chen A."/>
            <person name="Palaniappan K."/>
            <person name="Land M."/>
            <person name="Hauser L."/>
            <person name="Chang Y.J."/>
            <person name="Jeffries C.D."/>
            <person name="Saunders E."/>
            <person name="Brettin T."/>
            <person name="Detter J.C."/>
            <person name="Chain P."/>
            <person name="Eichinger K."/>
            <person name="Huber H."/>
            <person name="Spring S."/>
            <person name="Rohde M."/>
            <person name="Goker M."/>
            <person name="Wirth R."/>
            <person name="Woyke T."/>
            <person name="Bristow J."/>
            <person name="Eisen J.A."/>
            <person name="Markowitz V."/>
            <person name="Hugenholtz P."/>
            <person name="Kyrpides N.C."/>
            <person name="Klenk H.P."/>
        </authorList>
    </citation>
    <scope>NUCLEOTIDE SEQUENCE [LARGE SCALE GENOMIC DNA]</scope>
    <source>
        <strain evidence="9">DSM 5631 / JCM 9629 / NBRC 100127 / Av18</strain>
    </source>
</reference>
<dbReference type="PANTHER" id="PTHR43865">
    <property type="entry name" value="RUBRERYTHRIN-RELATED"/>
    <property type="match status" value="1"/>
</dbReference>
<keyword evidence="5" id="KW-0408">Iron</keyword>
<gene>
    <name evidence="8" type="ordered locus">Arcpr_0630</name>
</gene>
<evidence type="ECO:0000256" key="3">
    <source>
        <dbReference type="ARBA" id="ARBA00022723"/>
    </source>
</evidence>
<dbReference type="EMBL" id="CP001857">
    <property type="protein sequence ID" value="ADB57695.1"/>
    <property type="molecule type" value="Genomic_DNA"/>
</dbReference>
<dbReference type="KEGG" id="apo:Arcpr_0630"/>
<keyword evidence="3" id="KW-0479">Metal-binding</keyword>
<evidence type="ECO:0000313" key="9">
    <source>
        <dbReference type="Proteomes" id="UP000001901"/>
    </source>
</evidence>
<dbReference type="HOGENOM" id="CLU_095256_0_1_2"/>
<dbReference type="Proteomes" id="UP000001901">
    <property type="component" value="Chromosome"/>
</dbReference>
<dbReference type="STRING" id="572546.Arcpr_0630"/>
<dbReference type="SUPFAM" id="SSF57802">
    <property type="entry name" value="Rubredoxin-like"/>
    <property type="match status" value="1"/>
</dbReference>
<dbReference type="InterPro" id="IPR048574">
    <property type="entry name" value="RUBY_RBDX"/>
</dbReference>
<dbReference type="InterPro" id="IPR052364">
    <property type="entry name" value="Rubrerythrin"/>
</dbReference>
<dbReference type="PANTHER" id="PTHR43865:SF1">
    <property type="entry name" value="RUBRERYTHRIN-RELATED"/>
    <property type="match status" value="1"/>
</dbReference>
<dbReference type="InterPro" id="IPR024934">
    <property type="entry name" value="Rubredoxin-like_dom"/>
</dbReference>
<evidence type="ECO:0000256" key="4">
    <source>
        <dbReference type="ARBA" id="ARBA00022982"/>
    </source>
</evidence>
<protein>
    <submittedName>
        <fullName evidence="8">Rubrerythrin</fullName>
    </submittedName>
</protein>
<dbReference type="PROSITE" id="PS50905">
    <property type="entry name" value="FERRITIN_LIKE"/>
    <property type="match status" value="1"/>
</dbReference>
<dbReference type="InterPro" id="IPR003251">
    <property type="entry name" value="Rr_diiron-bd_dom"/>
</dbReference>
<dbReference type="InterPro" id="IPR009078">
    <property type="entry name" value="Ferritin-like_SF"/>
</dbReference>
<evidence type="ECO:0000259" key="7">
    <source>
        <dbReference type="PROSITE" id="PS50905"/>
    </source>
</evidence>
<evidence type="ECO:0000313" key="8">
    <source>
        <dbReference type="EMBL" id="ADB57695.1"/>
    </source>
</evidence>
<dbReference type="Gene3D" id="1.20.1260.10">
    <property type="match status" value="1"/>
</dbReference>
<name>D2RHC0_ARCPA</name>
<evidence type="ECO:0000256" key="1">
    <source>
        <dbReference type="ARBA" id="ARBA00001965"/>
    </source>
</evidence>
<dbReference type="SUPFAM" id="SSF47240">
    <property type="entry name" value="Ferritin-like"/>
    <property type="match status" value="1"/>
</dbReference>
<dbReference type="InterPro" id="IPR012347">
    <property type="entry name" value="Ferritin-like"/>
</dbReference>